<feature type="chain" id="PRO_5042257036" evidence="1">
    <location>
        <begin position="20"/>
        <end position="392"/>
    </location>
</feature>
<evidence type="ECO:0000256" key="1">
    <source>
        <dbReference type="SAM" id="SignalP"/>
    </source>
</evidence>
<dbReference type="EMBL" id="JAQGDS010000009">
    <property type="protein sequence ID" value="KAJ6258020.1"/>
    <property type="molecule type" value="Genomic_DNA"/>
</dbReference>
<evidence type="ECO:0000313" key="3">
    <source>
        <dbReference type="Proteomes" id="UP001221413"/>
    </source>
</evidence>
<reference evidence="2" key="1">
    <citation type="submission" date="2023-01" db="EMBL/GenBank/DDBJ databases">
        <title>The chitinases involved in constricting ring structure development in the nematode-trapping fungus Drechslerella dactyloides.</title>
        <authorList>
            <person name="Wang R."/>
            <person name="Zhang L."/>
            <person name="Tang P."/>
            <person name="Li S."/>
            <person name="Liang L."/>
        </authorList>
    </citation>
    <scope>NUCLEOTIDE SEQUENCE</scope>
    <source>
        <strain evidence="2">YMF1.00031</strain>
    </source>
</reference>
<accession>A0AAD6ISV4</accession>
<organism evidence="2 3">
    <name type="scientific">Drechslerella dactyloides</name>
    <name type="common">Nematode-trapping fungus</name>
    <name type="synonym">Arthrobotrys dactyloides</name>
    <dbReference type="NCBI Taxonomy" id="74499"/>
    <lineage>
        <taxon>Eukaryota</taxon>
        <taxon>Fungi</taxon>
        <taxon>Dikarya</taxon>
        <taxon>Ascomycota</taxon>
        <taxon>Pezizomycotina</taxon>
        <taxon>Orbiliomycetes</taxon>
        <taxon>Orbiliales</taxon>
        <taxon>Orbiliaceae</taxon>
        <taxon>Drechslerella</taxon>
    </lineage>
</organism>
<dbReference type="AlphaFoldDB" id="A0AAD6ISV4"/>
<protein>
    <submittedName>
        <fullName evidence="2">Uncharacterized protein</fullName>
    </submittedName>
</protein>
<name>A0AAD6ISV4_DREDA</name>
<gene>
    <name evidence="2" type="ORF">Dda_6932</name>
</gene>
<evidence type="ECO:0000313" key="2">
    <source>
        <dbReference type="EMBL" id="KAJ6258020.1"/>
    </source>
</evidence>
<proteinExistence type="predicted"/>
<comment type="caution">
    <text evidence="2">The sequence shown here is derived from an EMBL/GenBank/DDBJ whole genome shotgun (WGS) entry which is preliminary data.</text>
</comment>
<dbReference type="Proteomes" id="UP001221413">
    <property type="component" value="Unassembled WGS sequence"/>
</dbReference>
<sequence>MRSSVTSFLLLGGAALVSSAPVSINPAHILHERNLCNPDNLLRLLRNEEVLADSVVFCSSYLSLPLMTVTVATVTPTVFVSETTTITKVDEVDKTITNTLTFTEFQTNTLTTRTETTNTQTVTVTATVYKTITNQLVKRTGSTPVSVRVATYDPSRISSACSCLTIPLAILSVSYTAPAVTTTVSASETVDVTSTVTETAEASTTVIEVTETITTITKVQEVEVTTTITTVLTTVTSLPPVVDKFVLRSNGPGVSQHYLKAVSHDGSSTVTHAIFTPDKAAATVWFLDSNGRLVYNNAGQNNAPWVSLTVGTADPREILWDTPVSAPGLFLNWIKNGNGNVVPDDPSLDKLQSCVPTETGNSGEKTLFIGTFIDNKNGCKSVDLHPEAPLNL</sequence>
<keyword evidence="3" id="KW-1185">Reference proteome</keyword>
<keyword evidence="1" id="KW-0732">Signal</keyword>
<feature type="signal peptide" evidence="1">
    <location>
        <begin position="1"/>
        <end position="19"/>
    </location>
</feature>